<dbReference type="OrthoDB" id="1650379at2"/>
<evidence type="ECO:0000313" key="3">
    <source>
        <dbReference type="Proteomes" id="UP000266340"/>
    </source>
</evidence>
<comment type="caution">
    <text evidence="2">The sequence shown here is derived from an EMBL/GenBank/DDBJ whole genome shotgun (WGS) entry which is preliminary data.</text>
</comment>
<dbReference type="EMBL" id="QXJM01000039">
    <property type="protein sequence ID" value="RIE03194.1"/>
    <property type="molecule type" value="Genomic_DNA"/>
</dbReference>
<dbReference type="Proteomes" id="UP000266340">
    <property type="component" value="Unassembled WGS sequence"/>
</dbReference>
<proteinExistence type="predicted"/>
<feature type="compositionally biased region" description="Polar residues" evidence="1">
    <location>
        <begin position="254"/>
        <end position="267"/>
    </location>
</feature>
<feature type="compositionally biased region" description="Gly residues" evidence="1">
    <location>
        <begin position="182"/>
        <end position="200"/>
    </location>
</feature>
<protein>
    <submittedName>
        <fullName evidence="2">DUF1027 domain-containing protein</fullName>
    </submittedName>
</protein>
<evidence type="ECO:0000313" key="2">
    <source>
        <dbReference type="EMBL" id="RIE03194.1"/>
    </source>
</evidence>
<dbReference type="AlphaFoldDB" id="A0A398CVZ8"/>
<feature type="region of interest" description="Disordered" evidence="1">
    <location>
        <begin position="133"/>
        <end position="330"/>
    </location>
</feature>
<name>A0A398CVZ8_9BACL</name>
<dbReference type="InterPro" id="IPR038141">
    <property type="entry name" value="YutD-like_sf"/>
</dbReference>
<feature type="compositionally biased region" description="Gly residues" evidence="1">
    <location>
        <begin position="214"/>
        <end position="230"/>
    </location>
</feature>
<dbReference type="Gene3D" id="3.50.4.20">
    <property type="match status" value="1"/>
</dbReference>
<evidence type="ECO:0000256" key="1">
    <source>
        <dbReference type="SAM" id="MobiDB-lite"/>
    </source>
</evidence>
<dbReference type="InterPro" id="IPR009370">
    <property type="entry name" value="YutD-like"/>
</dbReference>
<reference evidence="2 3" key="1">
    <citation type="submission" date="2018-09" db="EMBL/GenBank/DDBJ databases">
        <title>Cohnella cavernae sp. nov., isolated from a karst cave.</title>
        <authorList>
            <person name="Zhu H."/>
        </authorList>
    </citation>
    <scope>NUCLEOTIDE SEQUENCE [LARGE SCALE GENOMIC DNA]</scope>
    <source>
        <strain evidence="2 3">K2E09-144</strain>
    </source>
</reference>
<accession>A0A398CVZ8</accession>
<gene>
    <name evidence="2" type="ORF">D3H35_19005</name>
</gene>
<dbReference type="RefSeq" id="WP_119151225.1">
    <property type="nucleotide sequence ID" value="NZ_JBHSOV010000035.1"/>
</dbReference>
<feature type="compositionally biased region" description="Low complexity" evidence="1">
    <location>
        <begin position="165"/>
        <end position="181"/>
    </location>
</feature>
<sequence length="330" mass="34621">MAGGNAYELVHEHKTAWNPEAFRERFSEVLERYDYIVGDWGYNQLRLKGFFKEGHSRSTKDSTIASLVDYINEYCNFGCAYFVLTKLDATALPPGTELTDLESAAASAAASEGAEPQAAEAAVAPTTGGILMRWPLKERPGGPVRTPSMSAVARAVAESAERRNANAGSQSGGRSSSDGRQSGYGGGNRQDGGNRQGGRSNGSYYQGQGDRRQGGGGGGGGQTSGGAGEGRGGKPSYQQQQRERGPRQQGGDRNVSSGGQPRPQQQERAVVEPPRAGEAAVGAPRGDAAKSGGGGRWGPSGKNRRRQRYGGKPNHQESSHSPEPGKPGGE</sequence>
<keyword evidence="3" id="KW-1185">Reference proteome</keyword>
<organism evidence="2 3">
    <name type="scientific">Cohnella faecalis</name>
    <dbReference type="NCBI Taxonomy" id="2315694"/>
    <lineage>
        <taxon>Bacteria</taxon>
        <taxon>Bacillati</taxon>
        <taxon>Bacillota</taxon>
        <taxon>Bacilli</taxon>
        <taxon>Bacillales</taxon>
        <taxon>Paenibacillaceae</taxon>
        <taxon>Cohnella</taxon>
    </lineage>
</organism>
<dbReference type="Pfam" id="PF06265">
    <property type="entry name" value="YutD-like"/>
    <property type="match status" value="1"/>
</dbReference>